<dbReference type="SUPFAM" id="SSF103481">
    <property type="entry name" value="Multidrug resistance efflux transporter EmrE"/>
    <property type="match status" value="2"/>
</dbReference>
<keyword evidence="3" id="KW-1003">Cell membrane</keyword>
<evidence type="ECO:0000313" key="10">
    <source>
        <dbReference type="Proteomes" id="UP000293142"/>
    </source>
</evidence>
<feature type="transmembrane region" description="Helical" evidence="7">
    <location>
        <begin position="74"/>
        <end position="95"/>
    </location>
</feature>
<dbReference type="Proteomes" id="UP000293142">
    <property type="component" value="Unassembled WGS sequence"/>
</dbReference>
<feature type="transmembrane region" description="Helical" evidence="7">
    <location>
        <begin position="131"/>
        <end position="149"/>
    </location>
</feature>
<accession>A0A4Q9DNW7</accession>
<keyword evidence="10" id="KW-1185">Reference proteome</keyword>
<dbReference type="PANTHER" id="PTHR42920:SF14">
    <property type="entry name" value="TRANSPORTER, DRUG_METABOLITE EXPORTER FAMILY"/>
    <property type="match status" value="1"/>
</dbReference>
<feature type="transmembrane region" description="Helical" evidence="7">
    <location>
        <begin position="107"/>
        <end position="124"/>
    </location>
</feature>
<evidence type="ECO:0000256" key="4">
    <source>
        <dbReference type="ARBA" id="ARBA00022692"/>
    </source>
</evidence>
<gene>
    <name evidence="9" type="ORF">EYB31_19425</name>
</gene>
<evidence type="ECO:0000256" key="5">
    <source>
        <dbReference type="ARBA" id="ARBA00022989"/>
    </source>
</evidence>
<feature type="transmembrane region" description="Helical" evidence="7">
    <location>
        <begin position="161"/>
        <end position="181"/>
    </location>
</feature>
<dbReference type="InterPro" id="IPR037185">
    <property type="entry name" value="EmrE-like"/>
</dbReference>
<evidence type="ECO:0000256" key="2">
    <source>
        <dbReference type="ARBA" id="ARBA00007362"/>
    </source>
</evidence>
<proteinExistence type="inferred from homology"/>
<evidence type="ECO:0000256" key="1">
    <source>
        <dbReference type="ARBA" id="ARBA00004651"/>
    </source>
</evidence>
<dbReference type="OrthoDB" id="9810818at2"/>
<evidence type="ECO:0000259" key="8">
    <source>
        <dbReference type="Pfam" id="PF00892"/>
    </source>
</evidence>
<dbReference type="RefSeq" id="WP_131015071.1">
    <property type="nucleotide sequence ID" value="NZ_SIRE01000013.1"/>
</dbReference>
<feature type="transmembrane region" description="Helical" evidence="7">
    <location>
        <begin position="221"/>
        <end position="240"/>
    </location>
</feature>
<keyword evidence="6 7" id="KW-0472">Membrane</keyword>
<evidence type="ECO:0000313" key="9">
    <source>
        <dbReference type="EMBL" id="TBL76599.1"/>
    </source>
</evidence>
<evidence type="ECO:0000256" key="6">
    <source>
        <dbReference type="ARBA" id="ARBA00023136"/>
    </source>
</evidence>
<evidence type="ECO:0000256" key="3">
    <source>
        <dbReference type="ARBA" id="ARBA00022475"/>
    </source>
</evidence>
<reference evidence="9 10" key="1">
    <citation type="submission" date="2019-02" db="EMBL/GenBank/DDBJ databases">
        <title>Paenibacillus sp. nov., isolated from surface-sterilized tissue of Thalictrum simplex L.</title>
        <authorList>
            <person name="Tuo L."/>
        </authorList>
    </citation>
    <scope>NUCLEOTIDE SEQUENCE [LARGE SCALE GENOMIC DNA]</scope>
    <source>
        <strain evidence="9 10">N2SHLJ1</strain>
    </source>
</reference>
<feature type="transmembrane region" description="Helical" evidence="7">
    <location>
        <begin position="274"/>
        <end position="291"/>
    </location>
</feature>
<feature type="domain" description="EamA" evidence="8">
    <location>
        <begin position="163"/>
        <end position="289"/>
    </location>
</feature>
<feature type="domain" description="EamA" evidence="8">
    <location>
        <begin position="20"/>
        <end position="148"/>
    </location>
</feature>
<comment type="similarity">
    <text evidence="2">Belongs to the EamA transporter family.</text>
</comment>
<dbReference type="PANTHER" id="PTHR42920">
    <property type="entry name" value="OS03G0707200 PROTEIN-RELATED"/>
    <property type="match status" value="1"/>
</dbReference>
<dbReference type="EMBL" id="SIRE01000013">
    <property type="protein sequence ID" value="TBL76599.1"/>
    <property type="molecule type" value="Genomic_DNA"/>
</dbReference>
<dbReference type="AlphaFoldDB" id="A0A4Q9DNW7"/>
<organism evidence="9 10">
    <name type="scientific">Paenibacillus thalictri</name>
    <dbReference type="NCBI Taxonomy" id="2527873"/>
    <lineage>
        <taxon>Bacteria</taxon>
        <taxon>Bacillati</taxon>
        <taxon>Bacillota</taxon>
        <taxon>Bacilli</taxon>
        <taxon>Bacillales</taxon>
        <taxon>Paenibacillaceae</taxon>
        <taxon>Paenibacillus</taxon>
    </lineage>
</organism>
<feature type="transmembrane region" description="Helical" evidence="7">
    <location>
        <begin position="44"/>
        <end position="62"/>
    </location>
</feature>
<evidence type="ECO:0000256" key="7">
    <source>
        <dbReference type="SAM" id="Phobius"/>
    </source>
</evidence>
<comment type="caution">
    <text evidence="9">The sequence shown here is derived from an EMBL/GenBank/DDBJ whole genome shotgun (WGS) entry which is preliminary data.</text>
</comment>
<feature type="transmembrane region" description="Helical" evidence="7">
    <location>
        <begin position="12"/>
        <end position="32"/>
    </location>
</feature>
<comment type="subcellular location">
    <subcellularLocation>
        <location evidence="1">Cell membrane</location>
        <topology evidence="1">Multi-pass membrane protein</topology>
    </subcellularLocation>
</comment>
<dbReference type="GO" id="GO:0005886">
    <property type="term" value="C:plasma membrane"/>
    <property type="evidence" value="ECO:0007669"/>
    <property type="project" value="UniProtKB-SubCell"/>
</dbReference>
<protein>
    <submittedName>
        <fullName evidence="9">DMT family transporter</fullName>
    </submittedName>
</protein>
<dbReference type="Pfam" id="PF00892">
    <property type="entry name" value="EamA"/>
    <property type="match status" value="2"/>
</dbReference>
<feature type="transmembrane region" description="Helical" evidence="7">
    <location>
        <begin position="188"/>
        <end position="209"/>
    </location>
</feature>
<keyword evidence="5 7" id="KW-1133">Transmembrane helix</keyword>
<keyword evidence="4 7" id="KW-0812">Transmembrane</keyword>
<name>A0A4Q9DNW7_9BACL</name>
<sequence length="312" mass="34988">MKRQGAKLEASQNPFVLMPILLLMWGSLAAVGKLLLNHLDSYQVMFYMYGIGVIAFFVIFLFKGQLRSICSWKFSEIVLLLSCGTLTFLYDFFYLKSLELIPAVEASMLNYLFPIFIVLLAIPIHKEKLNLYKMISVVMGFMGTFLLITKGDLANINFTNFQGDLFAVLAAISWGLFTNLIKKNQKELLASTFFITIIAFVLSAGALLTSSRFIVPQQTDFFGVSWLSMSNIVLGFFLYFRALKYSSASLIASFTFFTPFVTLVFIVLLLGEKLTVTDCLAAILIIFSVPIQKLGMLAGKKEGQLSNSLEER</sequence>
<feature type="transmembrane region" description="Helical" evidence="7">
    <location>
        <begin position="247"/>
        <end position="268"/>
    </location>
</feature>
<dbReference type="InterPro" id="IPR051258">
    <property type="entry name" value="Diverse_Substrate_Transporter"/>
</dbReference>
<dbReference type="InterPro" id="IPR000620">
    <property type="entry name" value="EamA_dom"/>
</dbReference>